<feature type="non-terminal residue" evidence="6">
    <location>
        <position position="630"/>
    </location>
</feature>
<dbReference type="RefSeq" id="XP_003029150.1">
    <property type="nucleotide sequence ID" value="XM_003029104.1"/>
</dbReference>
<evidence type="ECO:0000259" key="5">
    <source>
        <dbReference type="PROSITE" id="PS50865"/>
    </source>
</evidence>
<evidence type="ECO:0000313" key="7">
    <source>
        <dbReference type="Proteomes" id="UP000007431"/>
    </source>
</evidence>
<dbReference type="HOGENOM" id="CLU_434225_0_0_1"/>
<name>D8QAV2_SCHCM</name>
<feature type="domain" description="MYND-type" evidence="5">
    <location>
        <begin position="435"/>
        <end position="475"/>
    </location>
</feature>
<organism evidence="7">
    <name type="scientific">Schizophyllum commune (strain H4-8 / FGSC 9210)</name>
    <name type="common">Split gill fungus</name>
    <dbReference type="NCBI Taxonomy" id="578458"/>
    <lineage>
        <taxon>Eukaryota</taxon>
        <taxon>Fungi</taxon>
        <taxon>Dikarya</taxon>
        <taxon>Basidiomycota</taxon>
        <taxon>Agaricomycotina</taxon>
        <taxon>Agaricomycetes</taxon>
        <taxon>Agaricomycetidae</taxon>
        <taxon>Agaricales</taxon>
        <taxon>Schizophyllaceae</taxon>
        <taxon>Schizophyllum</taxon>
    </lineage>
</organism>
<accession>D8QAV2</accession>
<gene>
    <name evidence="6" type="ORF">SCHCODRAFT_111021</name>
</gene>
<reference evidence="6 7" key="1">
    <citation type="journal article" date="2010" name="Nat. Biotechnol.">
        <title>Genome sequence of the model mushroom Schizophyllum commune.</title>
        <authorList>
            <person name="Ohm R.A."/>
            <person name="de Jong J.F."/>
            <person name="Lugones L.G."/>
            <person name="Aerts A."/>
            <person name="Kothe E."/>
            <person name="Stajich J.E."/>
            <person name="de Vries R.P."/>
            <person name="Record E."/>
            <person name="Levasseur A."/>
            <person name="Baker S.E."/>
            <person name="Bartholomew K.A."/>
            <person name="Coutinho P.M."/>
            <person name="Erdmann S."/>
            <person name="Fowler T.J."/>
            <person name="Gathman A.C."/>
            <person name="Lombard V."/>
            <person name="Henrissat B."/>
            <person name="Knabe N."/>
            <person name="Kuees U."/>
            <person name="Lilly W.W."/>
            <person name="Lindquist E."/>
            <person name="Lucas S."/>
            <person name="Magnuson J.K."/>
            <person name="Piumi F."/>
            <person name="Raudaskoski M."/>
            <person name="Salamov A."/>
            <person name="Schmutz J."/>
            <person name="Schwarze F.W.M.R."/>
            <person name="vanKuyk P.A."/>
            <person name="Horton J.S."/>
            <person name="Grigoriev I.V."/>
            <person name="Woesten H.A.B."/>
        </authorList>
    </citation>
    <scope>NUCLEOTIDE SEQUENCE [LARGE SCALE GENOMIC DNA]</scope>
    <source>
        <strain evidence="7">H4-8 / FGSC 9210</strain>
    </source>
</reference>
<dbReference type="EMBL" id="GL377309">
    <property type="protein sequence ID" value="EFI94247.1"/>
    <property type="molecule type" value="Genomic_DNA"/>
</dbReference>
<dbReference type="GeneID" id="9594294"/>
<dbReference type="KEGG" id="scm:SCHCO_02584607"/>
<dbReference type="AlphaFoldDB" id="D8QAV2"/>
<sequence length="630" mass="71190">MRSIIWQKFSLAYPALDKSLKIPFRILSPPLSRLLFYYIGTSRIPLHPLDGKAAEIISEGLDALQIYSMFCVDINNAPPSTQSMLLAHFSSVWKWIVFLSPASHNLRDLDVPYKMRDNTCLFSEDGFVCSPLANRMGVCSDILENLVTNDLAVKAMVAQPDFFPELFALITHIPKLNKEIASIMHRLFYTFQQLVCNKDASVATCAWEALMRFEDEHPGLFAGVMIGRLSWFFNPKGTCSGDDYHLTAYSELAPRIATDATLLRNLAATKAHITLVRISVLVTTVFAWLEAEPHQHYVLCLWMEFLGCILGQREGQRRTRSMLVECLDCGLLVFLYRILTVRLEDIREDSREHAANCKALVVRFMDDVVIPMAVWPAVLYALRRSVARGKVLLDSSTLACQDSLQWRTLSRRFEDYDAAHKGFKKYIAELRSCANITCPRSHKNPKLKLCACARAFYCSKACQQAHWRTSHGACCSRDHNGLVTVLSSDITVEAQDMPNFYRFRDLSPSWLTYLDRAFFATCARDQIARYGDPNKLRDRVSGKLRGVRSVLVDFFVAGKVSAAGREHAEITYGAFDLEVEWAKRELGIVESEEQLAMVAVWVRVGISGGQPMVMEVGVMSATDLLGERRD</sequence>
<evidence type="ECO:0000313" key="6">
    <source>
        <dbReference type="EMBL" id="EFI94247.1"/>
    </source>
</evidence>
<evidence type="ECO:0000256" key="1">
    <source>
        <dbReference type="ARBA" id="ARBA00022723"/>
    </source>
</evidence>
<proteinExistence type="predicted"/>
<keyword evidence="7" id="KW-1185">Reference proteome</keyword>
<dbReference type="VEuPathDB" id="FungiDB:SCHCODRAFT_02584607"/>
<keyword evidence="3" id="KW-0862">Zinc</keyword>
<keyword evidence="1" id="KW-0479">Metal-binding</keyword>
<dbReference type="PROSITE" id="PS50865">
    <property type="entry name" value="ZF_MYND_2"/>
    <property type="match status" value="1"/>
</dbReference>
<evidence type="ECO:0000256" key="2">
    <source>
        <dbReference type="ARBA" id="ARBA00022771"/>
    </source>
</evidence>
<dbReference type="SUPFAM" id="SSF144232">
    <property type="entry name" value="HIT/MYND zinc finger-like"/>
    <property type="match status" value="1"/>
</dbReference>
<dbReference type="Proteomes" id="UP000007431">
    <property type="component" value="Unassembled WGS sequence"/>
</dbReference>
<dbReference type="InParanoid" id="D8QAV2"/>
<evidence type="ECO:0000256" key="3">
    <source>
        <dbReference type="ARBA" id="ARBA00022833"/>
    </source>
</evidence>
<dbReference type="GO" id="GO:0008270">
    <property type="term" value="F:zinc ion binding"/>
    <property type="evidence" value="ECO:0007669"/>
    <property type="project" value="UniProtKB-KW"/>
</dbReference>
<protein>
    <recommendedName>
        <fullName evidence="5">MYND-type domain-containing protein</fullName>
    </recommendedName>
</protein>
<dbReference type="OrthoDB" id="3070149at2759"/>
<evidence type="ECO:0000256" key="4">
    <source>
        <dbReference type="PROSITE-ProRule" id="PRU00134"/>
    </source>
</evidence>
<keyword evidence="2 4" id="KW-0863">Zinc-finger</keyword>
<dbReference type="InterPro" id="IPR002893">
    <property type="entry name" value="Znf_MYND"/>
</dbReference>